<dbReference type="RefSeq" id="WP_020071926.1">
    <property type="nucleotide sequence ID" value="NZ_SVNY01000002.1"/>
</dbReference>
<organism evidence="1 2">
    <name type="scientific">Faecalispora sporosphaeroides</name>
    <dbReference type="NCBI Taxonomy" id="1549"/>
    <lineage>
        <taxon>Bacteria</taxon>
        <taxon>Bacillati</taxon>
        <taxon>Bacillota</taxon>
        <taxon>Clostridia</taxon>
        <taxon>Eubacteriales</taxon>
        <taxon>Oscillospiraceae</taxon>
        <taxon>Faecalispora</taxon>
    </lineage>
</organism>
<reference evidence="1" key="1">
    <citation type="submission" date="2019-04" db="EMBL/GenBank/DDBJ databases">
        <title>Evolution of Biomass-Degrading Anaerobic Consortia Revealed by Metagenomics.</title>
        <authorList>
            <person name="Peng X."/>
        </authorList>
    </citation>
    <scope>NUCLEOTIDE SEQUENCE</scope>
    <source>
        <strain evidence="1">SIG551</strain>
    </source>
</reference>
<sequence length="184" mass="21085">MNNACDKIQDWVRQVQEHRTAGWDSLPEIYLYMDQVVNYMERQLHLFGRDDESVLLTPSMINNYVKDGVLPRPDKKKYTREHLAMLTVVCLLKQVLSIQDISSVLNYSSGEDYQKEIYESFRIAQERELAGVCERVGQAAGQGEEELRTLACALAVEASARRIAAERILSELSRSKEKTEEKPS</sequence>
<evidence type="ECO:0000313" key="2">
    <source>
        <dbReference type="Proteomes" id="UP000754750"/>
    </source>
</evidence>
<proteinExistence type="predicted"/>
<dbReference type="Proteomes" id="UP000754750">
    <property type="component" value="Unassembled WGS sequence"/>
</dbReference>
<dbReference type="PANTHER" id="PTHR40056:SF1">
    <property type="entry name" value="DUF1836 DOMAIN-CONTAINING PROTEIN"/>
    <property type="match status" value="1"/>
</dbReference>
<dbReference type="PANTHER" id="PTHR40056">
    <property type="entry name" value="HYPOTHETICAL CYTOSOLIC PROTEIN"/>
    <property type="match status" value="1"/>
</dbReference>
<comment type="caution">
    <text evidence="1">The sequence shown here is derived from an EMBL/GenBank/DDBJ whole genome shotgun (WGS) entry which is preliminary data.</text>
</comment>
<dbReference type="Pfam" id="PF08876">
    <property type="entry name" value="DUF1836"/>
    <property type="match status" value="1"/>
</dbReference>
<evidence type="ECO:0000313" key="1">
    <source>
        <dbReference type="EMBL" id="MBE6833108.1"/>
    </source>
</evidence>
<name>A0A928KQY5_9FIRM</name>
<dbReference type="InterPro" id="IPR014975">
    <property type="entry name" value="DUF1836"/>
</dbReference>
<protein>
    <submittedName>
        <fullName evidence="1">DUF1836 domain-containing protein</fullName>
    </submittedName>
</protein>
<accession>A0A928KQY5</accession>
<dbReference type="EMBL" id="SVNY01000002">
    <property type="protein sequence ID" value="MBE6833108.1"/>
    <property type="molecule type" value="Genomic_DNA"/>
</dbReference>
<gene>
    <name evidence="1" type="ORF">E7512_05915</name>
</gene>
<dbReference type="AlphaFoldDB" id="A0A928KQY5"/>